<reference evidence="5" key="1">
    <citation type="submission" date="2022-10" db="EMBL/GenBank/DDBJ databases">
        <title>Genome assembly of Pristionchus species.</title>
        <authorList>
            <person name="Yoshida K."/>
            <person name="Sommer R.J."/>
        </authorList>
    </citation>
    <scope>NUCLEOTIDE SEQUENCE [LARGE SCALE GENOMIC DNA]</scope>
    <source>
        <strain evidence="5">RS5460</strain>
    </source>
</reference>
<accession>A0AAN5IAM5</accession>
<comment type="caution">
    <text evidence="4">The sequence shown here is derived from an EMBL/GenBank/DDBJ whole genome shotgun (WGS) entry which is preliminary data.</text>
</comment>
<dbReference type="GO" id="GO:1990904">
    <property type="term" value="C:ribonucleoprotein complex"/>
    <property type="evidence" value="ECO:0007669"/>
    <property type="project" value="TreeGrafter"/>
</dbReference>
<comment type="function">
    <text evidence="2">Involved in the assembly of C/D box small nucleolar ribonucleoprotein (snoRNP) particles. Recruits the SWI/SNF complex to the core promoter of rRNA genes and enhances pre-rRNA transcription. Mediates interaction of TELO2 with the R2TP complex which is necessary for the stability of MTOR and SMG1. Positively regulates the assembly and activity of the mTORC1 complex.</text>
</comment>
<dbReference type="GO" id="GO:0097255">
    <property type="term" value="C:R2TP complex"/>
    <property type="evidence" value="ECO:0007669"/>
    <property type="project" value="TreeGrafter"/>
</dbReference>
<dbReference type="InterPro" id="IPR012981">
    <property type="entry name" value="PIH1_N"/>
</dbReference>
<dbReference type="EMBL" id="BTRK01000006">
    <property type="protein sequence ID" value="GMR58948.1"/>
    <property type="molecule type" value="Genomic_DNA"/>
</dbReference>
<evidence type="ECO:0000256" key="1">
    <source>
        <dbReference type="ARBA" id="ARBA00008511"/>
    </source>
</evidence>
<evidence type="ECO:0000256" key="2">
    <source>
        <dbReference type="ARBA" id="ARBA00046233"/>
    </source>
</evidence>
<dbReference type="AlphaFoldDB" id="A0AAN5IAM5"/>
<evidence type="ECO:0000259" key="3">
    <source>
        <dbReference type="Pfam" id="PF08190"/>
    </source>
</evidence>
<protein>
    <recommendedName>
        <fullName evidence="3">PIH1 N-terminal domain-containing protein</fullName>
    </recommendedName>
</protein>
<gene>
    <name evidence="4" type="ORF">PMAYCL1PPCAC_29143</name>
</gene>
<dbReference type="PANTHER" id="PTHR22997:SF0">
    <property type="entry name" value="PIH1 DOMAIN-CONTAINING PROTEIN 1"/>
    <property type="match status" value="1"/>
</dbReference>
<feature type="non-terminal residue" evidence="4">
    <location>
        <position position="1"/>
    </location>
</feature>
<keyword evidence="5" id="KW-1185">Reference proteome</keyword>
<dbReference type="GO" id="GO:0005737">
    <property type="term" value="C:cytoplasm"/>
    <property type="evidence" value="ECO:0007669"/>
    <property type="project" value="TreeGrafter"/>
</dbReference>
<evidence type="ECO:0000313" key="5">
    <source>
        <dbReference type="Proteomes" id="UP001328107"/>
    </source>
</evidence>
<dbReference type="Pfam" id="PF08190">
    <property type="entry name" value="PIH1"/>
    <property type="match status" value="1"/>
</dbReference>
<dbReference type="PANTHER" id="PTHR22997">
    <property type="entry name" value="PIH1 DOMAIN-CONTAINING PROTEIN 1"/>
    <property type="match status" value="1"/>
</dbReference>
<sequence>RMRAGTFTPLEGYVIKFKKVNEEPNPDLPPSYVKAFINVLHSPQIPDPNRELSIDEATEIIKSDAAMNTFEVPLALSKMIDVVTDKSGENAMKFDVMVSSNFYNKFLTDQSVYAYRNVFISKACAAIKEVHHAVINYWEAILLNRKMMGKKPTEQDLILFKSSKSLVKEIEKTTSVESKPMVMVAESTDDSVGDNESIVGDSLSEYPDIYSAEQNDRVRLRIIEGEKLEIRIMVDSFEGLRLSMSRDHVLLRNRHQSLADFHLCVPIQKKKVSTKIYKEKKMVEILAPVAIPRDD</sequence>
<comment type="similarity">
    <text evidence="1">Belongs to the PIH1 family.</text>
</comment>
<feature type="domain" description="PIH1 N-terminal" evidence="3">
    <location>
        <begin position="31"/>
        <end position="152"/>
    </location>
</feature>
<dbReference type="Proteomes" id="UP001328107">
    <property type="component" value="Unassembled WGS sequence"/>
</dbReference>
<name>A0AAN5IAM5_9BILA</name>
<organism evidence="4 5">
    <name type="scientific">Pristionchus mayeri</name>
    <dbReference type="NCBI Taxonomy" id="1317129"/>
    <lineage>
        <taxon>Eukaryota</taxon>
        <taxon>Metazoa</taxon>
        <taxon>Ecdysozoa</taxon>
        <taxon>Nematoda</taxon>
        <taxon>Chromadorea</taxon>
        <taxon>Rhabditida</taxon>
        <taxon>Rhabditina</taxon>
        <taxon>Diplogasteromorpha</taxon>
        <taxon>Diplogasteroidea</taxon>
        <taxon>Neodiplogasteridae</taxon>
        <taxon>Pristionchus</taxon>
    </lineage>
</organism>
<dbReference type="GO" id="GO:0000492">
    <property type="term" value="P:box C/D snoRNP assembly"/>
    <property type="evidence" value="ECO:0007669"/>
    <property type="project" value="TreeGrafter"/>
</dbReference>
<evidence type="ECO:0000313" key="4">
    <source>
        <dbReference type="EMBL" id="GMR58948.1"/>
    </source>
</evidence>
<dbReference type="InterPro" id="IPR050734">
    <property type="entry name" value="PIH1/Kintoun_subfamily"/>
</dbReference>
<dbReference type="GO" id="GO:0006364">
    <property type="term" value="P:rRNA processing"/>
    <property type="evidence" value="ECO:0007669"/>
    <property type="project" value="TreeGrafter"/>
</dbReference>
<proteinExistence type="inferred from homology"/>